<dbReference type="InterPro" id="IPR001005">
    <property type="entry name" value="SANT/Myb"/>
</dbReference>
<gene>
    <name evidence="15" type="primary">LOC120252944</name>
</gene>
<keyword evidence="6" id="KW-0804">Transcription</keyword>
<feature type="region of interest" description="Disordered" evidence="9">
    <location>
        <begin position="1"/>
        <end position="69"/>
    </location>
</feature>
<dbReference type="FunFam" id="1.10.10.60:FF:000014">
    <property type="entry name" value="SWI/SNF complex subunit SMARCC2 isoform C"/>
    <property type="match status" value="1"/>
</dbReference>
<dbReference type="PANTHER" id="PTHR12802">
    <property type="entry name" value="SWI/SNF COMPLEX-RELATED"/>
    <property type="match status" value="1"/>
</dbReference>
<dbReference type="Gene3D" id="1.10.10.60">
    <property type="entry name" value="Homeodomain-like"/>
    <property type="match status" value="1"/>
</dbReference>
<dbReference type="Proteomes" id="UP001515500">
    <property type="component" value="Chromosome 25"/>
</dbReference>
<dbReference type="GO" id="GO:0005634">
    <property type="term" value="C:nucleus"/>
    <property type="evidence" value="ECO:0007669"/>
    <property type="project" value="UniProtKB-ARBA"/>
</dbReference>
<dbReference type="PROSITE" id="PS50934">
    <property type="entry name" value="SWIRM"/>
    <property type="match status" value="1"/>
</dbReference>
<dbReference type="InterPro" id="IPR017884">
    <property type="entry name" value="SANT_dom"/>
</dbReference>
<evidence type="ECO:0000256" key="7">
    <source>
        <dbReference type="ARBA" id="ARBA00023242"/>
    </source>
</evidence>
<keyword evidence="7" id="KW-0539">Nucleus</keyword>
<feature type="compositionally biased region" description="Low complexity" evidence="9">
    <location>
        <begin position="1"/>
        <end position="12"/>
    </location>
</feature>
<dbReference type="InterPro" id="IPR009057">
    <property type="entry name" value="Homeodomain-like_sf"/>
</dbReference>
<keyword evidence="3" id="KW-0862">Zinc</keyword>
<feature type="region of interest" description="Disordered" evidence="9">
    <location>
        <begin position="749"/>
        <end position="787"/>
    </location>
</feature>
<evidence type="ECO:0000256" key="4">
    <source>
        <dbReference type="ARBA" id="ARBA00023015"/>
    </source>
</evidence>
<dbReference type="GeneID" id="120252944"/>
<dbReference type="SUPFAM" id="SSF46689">
    <property type="entry name" value="Homeodomain-like"/>
    <property type="match status" value="2"/>
</dbReference>
<dbReference type="Pfam" id="PF16495">
    <property type="entry name" value="SWIRM-assoc_1"/>
    <property type="match status" value="1"/>
</dbReference>
<evidence type="ECO:0000256" key="6">
    <source>
        <dbReference type="ARBA" id="ARBA00023163"/>
    </source>
</evidence>
<feature type="domain" description="SANT" evidence="13">
    <location>
        <begin position="413"/>
        <end position="464"/>
    </location>
</feature>
<dbReference type="PANTHER" id="PTHR12802:SF61">
    <property type="entry name" value="SWI_SNF COMPLEX SUBUNIT SWI3C"/>
    <property type="match status" value="1"/>
</dbReference>
<dbReference type="GO" id="GO:0003677">
    <property type="term" value="F:DNA binding"/>
    <property type="evidence" value="ECO:0007669"/>
    <property type="project" value="UniProtKB-KW"/>
</dbReference>
<evidence type="ECO:0000256" key="9">
    <source>
        <dbReference type="SAM" id="MobiDB-lite"/>
    </source>
</evidence>
<evidence type="ECO:0000256" key="5">
    <source>
        <dbReference type="ARBA" id="ARBA00023125"/>
    </source>
</evidence>
<evidence type="ECO:0000256" key="2">
    <source>
        <dbReference type="ARBA" id="ARBA00022771"/>
    </source>
</evidence>
<sequence>MAPASPSLPSSDLRSKWKKRKRESLLKRHKPQDDDEDEEDDDEDPAVAPAADDEENDDDPAANHNHDPVLDLRESEILSDGGGVRISDFPLAVRRLVNRPHPSVLALAAADRACQSSRPWTRPVLENISHGQLQTLSAVLPDNPSLYPPSDVEKPSAYVCTPPPLMEGKGVAKQLPDGRHLLVPMHGNWFSLNTVHRLERQVVPHYFSGKSNDHTPEKYIALRNKIVLKYAEVPGKRLSFADCQGLVSNGNASEMYDLSRIVRFLDHWGIINYLTASSVHRGLRLAGSLLREDTSGELLVQTAPLKSIDSLILFDRPKASLRAEDVAVASSSSSSSLLSLDSEACDLDGRIRERLSEFSCSYCSRPLPSLHYQSQKEADVILCSDCFHDAKFITGHSSIDFLRMDSKKDSADPDGDNWTDQETFLLLEGLEKYKDNWNEIAEHVGTKSKAQCILHFIRLPMEDGLLENIEIPHVADTSLVSNGHNNAFSYANSNGDVVGLHTQDLISANQLPFANSANPVMSLVAFLASAIGPRVAASCASASLAVLTKDDSRSGHEGMHNSQGTQANLGYQKDEDRVPNVKMEAASPLAPEHVKFAAMCGLSAAAMKAKLFADQEEREIQRLAATIITHQLKRLELKLKQFADVETLLLKECEQVERTRQRFSAERVRMMSNRFGQAGTNLPAASAGLAQSAGVSANIRHPTMPTSVGQPNISAPYASNPAMQPNIPMMQRQPMFGFGPRLPLSAIHPSSSASSQNVMLNSGMPNASNPNHHPLLRSTSGNTSNIG</sequence>
<keyword evidence="1" id="KW-0479">Metal-binding</keyword>
<dbReference type="RefSeq" id="XP_039117085.1">
    <property type="nucleotide sequence ID" value="XM_039261151.1"/>
</dbReference>
<dbReference type="PROSITE" id="PS51293">
    <property type="entry name" value="SANT"/>
    <property type="match status" value="1"/>
</dbReference>
<feature type="domain" description="Myb-like" evidence="10">
    <location>
        <begin position="410"/>
        <end position="460"/>
    </location>
</feature>
<evidence type="ECO:0000259" key="13">
    <source>
        <dbReference type="PROSITE" id="PS51293"/>
    </source>
</evidence>
<evidence type="ECO:0000313" key="14">
    <source>
        <dbReference type="Proteomes" id="UP001515500"/>
    </source>
</evidence>
<evidence type="ECO:0000256" key="8">
    <source>
        <dbReference type="PROSITE-ProRule" id="PRU00228"/>
    </source>
</evidence>
<dbReference type="PROSITE" id="PS50135">
    <property type="entry name" value="ZF_ZZ_2"/>
    <property type="match status" value="1"/>
</dbReference>
<dbReference type="CDD" id="cd00167">
    <property type="entry name" value="SANT"/>
    <property type="match status" value="1"/>
</dbReference>
<feature type="domain" description="ZZ-type" evidence="11">
    <location>
        <begin position="355"/>
        <end position="409"/>
    </location>
</feature>
<evidence type="ECO:0000313" key="15">
    <source>
        <dbReference type="RefSeq" id="XP_039117085.1"/>
    </source>
</evidence>
<evidence type="ECO:0000259" key="10">
    <source>
        <dbReference type="PROSITE" id="PS50090"/>
    </source>
</evidence>
<dbReference type="Gene3D" id="1.10.10.10">
    <property type="entry name" value="Winged helix-like DNA-binding domain superfamily/Winged helix DNA-binding domain"/>
    <property type="match status" value="1"/>
</dbReference>
<feature type="compositionally biased region" description="Polar residues" evidence="9">
    <location>
        <begin position="756"/>
        <end position="787"/>
    </location>
</feature>
<evidence type="ECO:0000256" key="3">
    <source>
        <dbReference type="ARBA" id="ARBA00022833"/>
    </source>
</evidence>
<feature type="domain" description="SWIRM" evidence="12">
    <location>
        <begin position="181"/>
        <end position="282"/>
    </location>
</feature>
<keyword evidence="4" id="KW-0805">Transcription regulation</keyword>
<proteinExistence type="predicted"/>
<reference evidence="15" key="1">
    <citation type="submission" date="2025-08" db="UniProtKB">
        <authorList>
            <consortium name="RefSeq"/>
        </authorList>
    </citation>
    <scope>IDENTIFICATION</scope>
</reference>
<dbReference type="Pfam" id="PF00249">
    <property type="entry name" value="Myb_DNA-binding"/>
    <property type="match status" value="1"/>
</dbReference>
<dbReference type="GO" id="GO:0008270">
    <property type="term" value="F:zinc ion binding"/>
    <property type="evidence" value="ECO:0007669"/>
    <property type="project" value="UniProtKB-KW"/>
</dbReference>
<dbReference type="SMART" id="SM00717">
    <property type="entry name" value="SANT"/>
    <property type="match status" value="1"/>
</dbReference>
<organism evidence="14 15">
    <name type="scientific">Dioscorea cayennensis subsp. rotundata</name>
    <name type="common">White Guinea yam</name>
    <name type="synonym">Dioscorea rotundata</name>
    <dbReference type="NCBI Taxonomy" id="55577"/>
    <lineage>
        <taxon>Eukaryota</taxon>
        <taxon>Viridiplantae</taxon>
        <taxon>Streptophyta</taxon>
        <taxon>Embryophyta</taxon>
        <taxon>Tracheophyta</taxon>
        <taxon>Spermatophyta</taxon>
        <taxon>Magnoliopsida</taxon>
        <taxon>Liliopsida</taxon>
        <taxon>Dioscoreales</taxon>
        <taxon>Dioscoreaceae</taxon>
        <taxon>Dioscorea</taxon>
    </lineage>
</organism>
<dbReference type="Pfam" id="PF04433">
    <property type="entry name" value="SWIRM"/>
    <property type="match status" value="1"/>
</dbReference>
<dbReference type="InterPro" id="IPR000433">
    <property type="entry name" value="Znf_ZZ"/>
</dbReference>
<dbReference type="AlphaFoldDB" id="A0AB40AQ63"/>
<feature type="compositionally biased region" description="Acidic residues" evidence="9">
    <location>
        <begin position="33"/>
        <end position="60"/>
    </location>
</feature>
<name>A0AB40AQ63_DIOCR</name>
<evidence type="ECO:0000259" key="12">
    <source>
        <dbReference type="PROSITE" id="PS50934"/>
    </source>
</evidence>
<dbReference type="PROSITE" id="PS50090">
    <property type="entry name" value="MYB_LIKE"/>
    <property type="match status" value="1"/>
</dbReference>
<feature type="compositionally biased region" description="Basic residues" evidence="9">
    <location>
        <begin position="16"/>
        <end position="30"/>
    </location>
</feature>
<keyword evidence="2 8" id="KW-0863">Zinc-finger</keyword>
<protein>
    <submittedName>
        <fullName evidence="15">SWI/SNF complex subunit SWI3C</fullName>
    </submittedName>
</protein>
<evidence type="ECO:0000256" key="1">
    <source>
        <dbReference type="ARBA" id="ARBA00022723"/>
    </source>
</evidence>
<dbReference type="InterPro" id="IPR036388">
    <property type="entry name" value="WH-like_DNA-bd_sf"/>
</dbReference>
<dbReference type="InterPro" id="IPR007526">
    <property type="entry name" value="SWIRM"/>
</dbReference>
<keyword evidence="5" id="KW-0238">DNA-binding</keyword>
<dbReference type="InterPro" id="IPR032451">
    <property type="entry name" value="SMARCC_C"/>
</dbReference>
<keyword evidence="14" id="KW-1185">Reference proteome</keyword>
<evidence type="ECO:0000259" key="11">
    <source>
        <dbReference type="PROSITE" id="PS50135"/>
    </source>
</evidence>
<accession>A0AB40AQ63</accession>